<evidence type="ECO:0000256" key="6">
    <source>
        <dbReference type="SAM" id="Phobius"/>
    </source>
</evidence>
<evidence type="ECO:0000313" key="7">
    <source>
        <dbReference type="EMBL" id="SVC60976.1"/>
    </source>
</evidence>
<feature type="transmembrane region" description="Helical" evidence="6">
    <location>
        <begin position="192"/>
        <end position="212"/>
    </location>
</feature>
<dbReference type="InterPro" id="IPR036259">
    <property type="entry name" value="MFS_trans_sf"/>
</dbReference>
<name>A0A382NIP9_9ZZZZ</name>
<keyword evidence="4 6" id="KW-1133">Transmembrane helix</keyword>
<dbReference type="EMBL" id="UINC01100712">
    <property type="protein sequence ID" value="SVC60976.1"/>
    <property type="molecule type" value="Genomic_DNA"/>
</dbReference>
<comment type="subcellular location">
    <subcellularLocation>
        <location evidence="1">Cell membrane</location>
        <topology evidence="1">Multi-pass membrane protein</topology>
    </subcellularLocation>
</comment>
<accession>A0A382NIP9</accession>
<feature type="transmembrane region" description="Helical" evidence="6">
    <location>
        <begin position="342"/>
        <end position="361"/>
    </location>
</feature>
<dbReference type="PANTHER" id="PTHR30482">
    <property type="entry name" value="HIGH-AFFINITY BRANCHED-CHAIN AMINO ACID TRANSPORT SYSTEM PERMEASE"/>
    <property type="match status" value="1"/>
</dbReference>
<dbReference type="AlphaFoldDB" id="A0A382NIP9"/>
<dbReference type="GO" id="GO:0015658">
    <property type="term" value="F:branched-chain amino acid transmembrane transporter activity"/>
    <property type="evidence" value="ECO:0007669"/>
    <property type="project" value="InterPro"/>
</dbReference>
<dbReference type="PANTHER" id="PTHR30482:SF1">
    <property type="entry name" value="BRANCHED-CHAIN AMINO ACID TRANSPORT PERMEASE PROTEIN LIVM-RELATED"/>
    <property type="match status" value="1"/>
</dbReference>
<evidence type="ECO:0008006" key="8">
    <source>
        <dbReference type="Google" id="ProtNLM"/>
    </source>
</evidence>
<dbReference type="SUPFAM" id="SSF103473">
    <property type="entry name" value="MFS general substrate transporter"/>
    <property type="match status" value="1"/>
</dbReference>
<dbReference type="InterPro" id="IPR043428">
    <property type="entry name" value="LivM-like"/>
</dbReference>
<feature type="transmembrane region" description="Helical" evidence="6">
    <location>
        <begin position="138"/>
        <end position="160"/>
    </location>
</feature>
<feature type="transmembrane region" description="Helical" evidence="6">
    <location>
        <begin position="26"/>
        <end position="47"/>
    </location>
</feature>
<dbReference type="InterPro" id="IPR001851">
    <property type="entry name" value="ABC_transp_permease"/>
</dbReference>
<evidence type="ECO:0000256" key="1">
    <source>
        <dbReference type="ARBA" id="ARBA00004651"/>
    </source>
</evidence>
<evidence type="ECO:0000256" key="5">
    <source>
        <dbReference type="ARBA" id="ARBA00023136"/>
    </source>
</evidence>
<dbReference type="CDD" id="cd06581">
    <property type="entry name" value="TM_PBP1_LivM_like"/>
    <property type="match status" value="1"/>
</dbReference>
<evidence type="ECO:0000256" key="3">
    <source>
        <dbReference type="ARBA" id="ARBA00022692"/>
    </source>
</evidence>
<keyword evidence="3 6" id="KW-0812">Transmembrane</keyword>
<evidence type="ECO:0000256" key="2">
    <source>
        <dbReference type="ARBA" id="ARBA00022475"/>
    </source>
</evidence>
<proteinExistence type="predicted"/>
<reference evidence="7" key="1">
    <citation type="submission" date="2018-05" db="EMBL/GenBank/DDBJ databases">
        <authorList>
            <person name="Lanie J.A."/>
            <person name="Ng W.-L."/>
            <person name="Kazmierczak K.M."/>
            <person name="Andrzejewski T.M."/>
            <person name="Davidsen T.M."/>
            <person name="Wayne K.J."/>
            <person name="Tettelin H."/>
            <person name="Glass J.I."/>
            <person name="Rusch D."/>
            <person name="Podicherti R."/>
            <person name="Tsui H.-C.T."/>
            <person name="Winkler M.E."/>
        </authorList>
    </citation>
    <scope>NUCLEOTIDE SEQUENCE</scope>
</reference>
<feature type="transmembrane region" description="Helical" evidence="6">
    <location>
        <begin position="251"/>
        <end position="269"/>
    </location>
</feature>
<organism evidence="7">
    <name type="scientific">marine metagenome</name>
    <dbReference type="NCBI Taxonomy" id="408172"/>
    <lineage>
        <taxon>unclassified sequences</taxon>
        <taxon>metagenomes</taxon>
        <taxon>ecological metagenomes</taxon>
    </lineage>
</organism>
<gene>
    <name evidence="7" type="ORF">METZ01_LOCUS313830</name>
</gene>
<keyword evidence="5 6" id="KW-0472">Membrane</keyword>
<feature type="non-terminal residue" evidence="7">
    <location>
        <position position="367"/>
    </location>
</feature>
<dbReference type="Pfam" id="PF02653">
    <property type="entry name" value="BPD_transp_2"/>
    <property type="match status" value="1"/>
</dbReference>
<dbReference type="GO" id="GO:0005886">
    <property type="term" value="C:plasma membrane"/>
    <property type="evidence" value="ECO:0007669"/>
    <property type="project" value="UniProtKB-SubCell"/>
</dbReference>
<feature type="transmembrane region" description="Helical" evidence="6">
    <location>
        <begin position="224"/>
        <end position="244"/>
    </location>
</feature>
<protein>
    <recommendedName>
        <fullName evidence="8">Branched-chain amino acid ABC transporter permease</fullName>
    </recommendedName>
</protein>
<feature type="transmembrane region" description="Helical" evidence="6">
    <location>
        <begin position="166"/>
        <end position="185"/>
    </location>
</feature>
<sequence length="367" mass="39951">SMHADWLNLIHNEQTIIGILGTLGDLVWPFLPILIYSLALYESYLILNNRYKDLLQAPITRIMDTIDDFSTKIGGIFVTVSEFGKASSSGTNKFLDSLNESVSSMGSGATKKVKKIKSNFYEKIGAEYGVESESGSKAMFWILLGLLTLVVIWLPSVSYFGKVLQVSNFIVTLSIFLILVYSLNLHTGMTGLLNFGVIFFAAVGAIVVGILTAPGDLYGYDWPILPALIVAIIIGAIFGWLLAYPTARLRSDYFAIITISLGEIVRLLLMGEPLLRAGGNRSAIGIQRYPLPLREWWFCGSDPPISFSGDKLSPIGCSTTSGIDSMAVTVGDIIGLGQPAPYMLLLAIIGLLGVAFTWKLLNLLFES</sequence>
<feature type="non-terminal residue" evidence="7">
    <location>
        <position position="1"/>
    </location>
</feature>
<evidence type="ECO:0000256" key="4">
    <source>
        <dbReference type="ARBA" id="ARBA00022989"/>
    </source>
</evidence>
<keyword evidence="2" id="KW-1003">Cell membrane</keyword>